<protein>
    <submittedName>
        <fullName evidence="1">Uncharacterized protein</fullName>
    </submittedName>
</protein>
<dbReference type="AlphaFoldDB" id="A0A4Y2N463"/>
<evidence type="ECO:0000313" key="2">
    <source>
        <dbReference type="Proteomes" id="UP000499080"/>
    </source>
</evidence>
<dbReference type="EMBL" id="BGPR01008496">
    <property type="protein sequence ID" value="GBN34218.1"/>
    <property type="molecule type" value="Genomic_DNA"/>
</dbReference>
<organism evidence="1 2">
    <name type="scientific">Araneus ventricosus</name>
    <name type="common">Orbweaver spider</name>
    <name type="synonym">Epeira ventricosa</name>
    <dbReference type="NCBI Taxonomy" id="182803"/>
    <lineage>
        <taxon>Eukaryota</taxon>
        <taxon>Metazoa</taxon>
        <taxon>Ecdysozoa</taxon>
        <taxon>Arthropoda</taxon>
        <taxon>Chelicerata</taxon>
        <taxon>Arachnida</taxon>
        <taxon>Araneae</taxon>
        <taxon>Araneomorphae</taxon>
        <taxon>Entelegynae</taxon>
        <taxon>Araneoidea</taxon>
        <taxon>Araneidae</taxon>
        <taxon>Araneus</taxon>
    </lineage>
</organism>
<keyword evidence="2" id="KW-1185">Reference proteome</keyword>
<evidence type="ECO:0000313" key="1">
    <source>
        <dbReference type="EMBL" id="GBN34218.1"/>
    </source>
</evidence>
<sequence length="149" mass="16925">MYKLQQWGKRHLKCFKGTGIGHCFEVENWSIPHFQPARTIGVRRISRSTCKETSGGHLPPHIPRISGVIFHDLSLKVVHLAGRVEPPEGMQKEVYEKWMSIGEDIPIVATLTDLETFQAVCKQDQAIKVNDSDGDECVEENPRTNAEMW</sequence>
<proteinExistence type="predicted"/>
<dbReference type="Proteomes" id="UP000499080">
    <property type="component" value="Unassembled WGS sequence"/>
</dbReference>
<name>A0A4Y2N463_ARAVE</name>
<accession>A0A4Y2N463</accession>
<reference evidence="1 2" key="1">
    <citation type="journal article" date="2019" name="Sci. Rep.">
        <title>Orb-weaving spider Araneus ventricosus genome elucidates the spidroin gene catalogue.</title>
        <authorList>
            <person name="Kono N."/>
            <person name="Nakamura H."/>
            <person name="Ohtoshi R."/>
            <person name="Moran D.A.P."/>
            <person name="Shinohara A."/>
            <person name="Yoshida Y."/>
            <person name="Fujiwara M."/>
            <person name="Mori M."/>
            <person name="Tomita M."/>
            <person name="Arakawa K."/>
        </authorList>
    </citation>
    <scope>NUCLEOTIDE SEQUENCE [LARGE SCALE GENOMIC DNA]</scope>
</reference>
<comment type="caution">
    <text evidence="1">The sequence shown here is derived from an EMBL/GenBank/DDBJ whole genome shotgun (WGS) entry which is preliminary data.</text>
</comment>
<gene>
    <name evidence="1" type="ORF">AVEN_165566_1</name>
</gene>
<dbReference type="OrthoDB" id="6617542at2759"/>